<organism evidence="1">
    <name type="scientific">uncultured Desulfobacterium sp</name>
    <dbReference type="NCBI Taxonomy" id="201089"/>
    <lineage>
        <taxon>Bacteria</taxon>
        <taxon>Pseudomonadati</taxon>
        <taxon>Thermodesulfobacteriota</taxon>
        <taxon>Desulfobacteria</taxon>
        <taxon>Desulfobacterales</taxon>
        <taxon>Desulfobacteriaceae</taxon>
        <taxon>Desulfobacterium</taxon>
        <taxon>environmental samples</taxon>
    </lineage>
</organism>
<accession>A0A445N104</accession>
<protein>
    <submittedName>
        <fullName evidence="1">Uncharacterized protein</fullName>
    </submittedName>
</protein>
<gene>
    <name evidence="1" type="ORF">PITCH_A580029</name>
</gene>
<reference evidence="1" key="1">
    <citation type="submission" date="2018-01" db="EMBL/GenBank/DDBJ databases">
        <authorList>
            <person name="Regsiter A."/>
            <person name="William W."/>
        </authorList>
    </citation>
    <scope>NUCLEOTIDE SEQUENCE</scope>
    <source>
        <strain evidence="1">TRIP AH-1</strain>
    </source>
</reference>
<dbReference type="AlphaFoldDB" id="A0A445N104"/>
<dbReference type="EMBL" id="OJIN01000201">
    <property type="protein sequence ID" value="SPD75426.1"/>
    <property type="molecule type" value="Genomic_DNA"/>
</dbReference>
<evidence type="ECO:0000313" key="1">
    <source>
        <dbReference type="EMBL" id="SPD75426.1"/>
    </source>
</evidence>
<proteinExistence type="predicted"/>
<name>A0A445N104_9BACT</name>
<sequence length="37" mass="4130">MFAIDKIPEKAIGKIAYTNERRIDGTGCDHSPYFCAP</sequence>